<dbReference type="EMBL" id="FNCC01000004">
    <property type="protein sequence ID" value="SDF95997.1"/>
    <property type="molecule type" value="Genomic_DNA"/>
</dbReference>
<sequence>MAGDERGGEAEVVPEGESVCLLELVCPECGRVTTDEFAPGCDACRQPTS</sequence>
<organism evidence="1 2">
    <name type="scientific">Lentzea fradiae</name>
    <dbReference type="NCBI Taxonomy" id="200378"/>
    <lineage>
        <taxon>Bacteria</taxon>
        <taxon>Bacillati</taxon>
        <taxon>Actinomycetota</taxon>
        <taxon>Actinomycetes</taxon>
        <taxon>Pseudonocardiales</taxon>
        <taxon>Pseudonocardiaceae</taxon>
        <taxon>Lentzea</taxon>
    </lineage>
</organism>
<reference evidence="2" key="1">
    <citation type="submission" date="2016-10" db="EMBL/GenBank/DDBJ databases">
        <authorList>
            <person name="Varghese N."/>
            <person name="Submissions S."/>
        </authorList>
    </citation>
    <scope>NUCLEOTIDE SEQUENCE [LARGE SCALE GENOMIC DNA]</scope>
    <source>
        <strain evidence="2">CGMCC 4.3506</strain>
    </source>
</reference>
<dbReference type="AlphaFoldDB" id="A0A1G7QBP0"/>
<evidence type="ECO:0000313" key="1">
    <source>
        <dbReference type="EMBL" id="SDF95997.1"/>
    </source>
</evidence>
<keyword evidence="2" id="KW-1185">Reference proteome</keyword>
<dbReference type="STRING" id="200378.SAMN05216553_104377"/>
<proteinExistence type="predicted"/>
<evidence type="ECO:0000313" key="2">
    <source>
        <dbReference type="Proteomes" id="UP000199623"/>
    </source>
</evidence>
<protein>
    <submittedName>
        <fullName evidence="1">Uncharacterized protein</fullName>
    </submittedName>
</protein>
<accession>A0A1G7QBP0</accession>
<dbReference type="Proteomes" id="UP000199623">
    <property type="component" value="Unassembled WGS sequence"/>
</dbReference>
<gene>
    <name evidence="1" type="ORF">SAMN05216553_104377</name>
</gene>
<dbReference type="RefSeq" id="WP_176946693.1">
    <property type="nucleotide sequence ID" value="NZ_FNCC01000004.1"/>
</dbReference>
<name>A0A1G7QBP0_9PSEU</name>